<sequence>MVSLKEAISNVLTNLNNDQKREILNVLIHILQKIIENPSRAKFRSLKKDNKTFINKLLHFNGSDAVLRCLGFEEDEEKWFFPVANDDTLTRNLSEIQGYVKDNTYVSHNSESVFEQSQSSHVKNFRNSLNGHSLSSNASNSEETIKNNPDELKLGGLSKRRLEKERLELLNENENTIKLIQEYSDKWIIQIKGAENTLYSNETFKMQFKFTEKYPIESPEVIFIGEPPIHPHIYSNGHICLSILYDHWSPVLSVNSICLSIISMLSSCTKKRKPIDDMLYCSAGPKVSPKNMRWMFHDDKV</sequence>
<evidence type="ECO:0000313" key="3">
    <source>
        <dbReference type="EMBL" id="KJP85151.1"/>
    </source>
</evidence>
<protein>
    <recommendedName>
        <fullName evidence="2">UBC core domain-containing protein</fullName>
    </recommendedName>
</protein>
<dbReference type="RefSeq" id="XP_012338241.1">
    <property type="nucleotide sequence ID" value="XM_012482818.1"/>
</dbReference>
<organism evidence="3 4">
    <name type="scientific">Plasmodium fragile</name>
    <dbReference type="NCBI Taxonomy" id="5857"/>
    <lineage>
        <taxon>Eukaryota</taxon>
        <taxon>Sar</taxon>
        <taxon>Alveolata</taxon>
        <taxon>Apicomplexa</taxon>
        <taxon>Aconoidasida</taxon>
        <taxon>Haemosporida</taxon>
        <taxon>Plasmodiidae</taxon>
        <taxon>Plasmodium</taxon>
        <taxon>Plasmodium (Plasmodium)</taxon>
    </lineage>
</organism>
<name>A0A0D9QHH6_PLAFR</name>
<evidence type="ECO:0000256" key="1">
    <source>
        <dbReference type="SAM" id="MobiDB-lite"/>
    </source>
</evidence>
<dbReference type="OMA" id="MFHDDKV"/>
<dbReference type="Proteomes" id="UP000054561">
    <property type="component" value="Unassembled WGS sequence"/>
</dbReference>
<feature type="domain" description="UBC core" evidence="2">
    <location>
        <begin position="157"/>
        <end position="301"/>
    </location>
</feature>
<dbReference type="SMART" id="SM00580">
    <property type="entry name" value="PUG"/>
    <property type="match status" value="1"/>
</dbReference>
<dbReference type="OrthoDB" id="406833at2759"/>
<dbReference type="GeneID" id="24270530"/>
<dbReference type="Gene3D" id="1.20.58.2190">
    <property type="match status" value="1"/>
</dbReference>
<dbReference type="InterPro" id="IPR018997">
    <property type="entry name" value="PUB_domain"/>
</dbReference>
<gene>
    <name evidence="3" type="ORF">AK88_05216</name>
</gene>
<dbReference type="SUPFAM" id="SSF143503">
    <property type="entry name" value="PUG domain-like"/>
    <property type="match status" value="1"/>
</dbReference>
<dbReference type="CDD" id="cd09212">
    <property type="entry name" value="PUB"/>
    <property type="match status" value="1"/>
</dbReference>
<dbReference type="EMBL" id="KQ001744">
    <property type="protein sequence ID" value="KJP85151.1"/>
    <property type="molecule type" value="Genomic_DNA"/>
</dbReference>
<proteinExistence type="predicted"/>
<feature type="region of interest" description="Disordered" evidence="1">
    <location>
        <begin position="131"/>
        <end position="150"/>
    </location>
</feature>
<dbReference type="CDD" id="cd23808">
    <property type="entry name" value="UBCc_UBE2W"/>
    <property type="match status" value="1"/>
</dbReference>
<evidence type="ECO:0000259" key="2">
    <source>
        <dbReference type="PROSITE" id="PS50127"/>
    </source>
</evidence>
<dbReference type="FunFam" id="3.10.110.10:FF:000072">
    <property type="entry name" value="Ubiquitin-conjugating enzyme E2 W"/>
    <property type="match status" value="1"/>
</dbReference>
<feature type="compositionally biased region" description="Polar residues" evidence="1">
    <location>
        <begin position="131"/>
        <end position="142"/>
    </location>
</feature>
<reference evidence="3 4" key="1">
    <citation type="submission" date="2014-03" db="EMBL/GenBank/DDBJ databases">
        <title>The Genome Sequence of Plasmodium fragile nilgiri.</title>
        <authorList>
            <consortium name="The Broad Institute Genomics Platform"/>
            <consortium name="The Broad Institute Genome Sequencing Center for Infectious Disease"/>
            <person name="Neafsey D."/>
            <person name="Duraisingh M."/>
            <person name="Young S.K."/>
            <person name="Zeng Q."/>
            <person name="Gargeya S."/>
            <person name="Abouelleil A."/>
            <person name="Alvarado L."/>
            <person name="Chapman S.B."/>
            <person name="Gainer-Dewar J."/>
            <person name="Goldberg J."/>
            <person name="Griggs A."/>
            <person name="Gujja S."/>
            <person name="Hansen M."/>
            <person name="Howarth C."/>
            <person name="Imamovic A."/>
            <person name="Larimer J."/>
            <person name="Pearson M."/>
            <person name="Poon T.W."/>
            <person name="Priest M."/>
            <person name="Roberts A."/>
            <person name="Saif S."/>
            <person name="Shea T."/>
            <person name="Sykes S."/>
            <person name="Wortman J."/>
            <person name="Nusbaum C."/>
            <person name="Birren B."/>
        </authorList>
    </citation>
    <scope>NUCLEOTIDE SEQUENCE [LARGE SCALE GENOMIC DNA]</scope>
    <source>
        <strain evidence="4">nilgiri</strain>
    </source>
</reference>
<accession>A0A0D9QHH6</accession>
<dbReference type="PANTHER" id="PTHR24067">
    <property type="entry name" value="UBIQUITIN-CONJUGATING ENZYME E2"/>
    <property type="match status" value="1"/>
</dbReference>
<dbReference type="Pfam" id="PF09409">
    <property type="entry name" value="PUB"/>
    <property type="match status" value="1"/>
</dbReference>
<dbReference type="Pfam" id="PF00179">
    <property type="entry name" value="UQ_con"/>
    <property type="match status" value="1"/>
</dbReference>
<dbReference type="InterPro" id="IPR000608">
    <property type="entry name" value="UBC"/>
</dbReference>
<dbReference type="AlphaFoldDB" id="A0A0D9QHH6"/>
<dbReference type="Gene3D" id="3.10.110.10">
    <property type="entry name" value="Ubiquitin Conjugating Enzyme"/>
    <property type="match status" value="1"/>
</dbReference>
<evidence type="ECO:0000313" key="4">
    <source>
        <dbReference type="Proteomes" id="UP000054561"/>
    </source>
</evidence>
<dbReference type="SUPFAM" id="SSF54495">
    <property type="entry name" value="UBC-like"/>
    <property type="match status" value="1"/>
</dbReference>
<dbReference type="SMART" id="SM00212">
    <property type="entry name" value="UBCc"/>
    <property type="match status" value="1"/>
</dbReference>
<dbReference type="PROSITE" id="PS50127">
    <property type="entry name" value="UBC_2"/>
    <property type="match status" value="1"/>
</dbReference>
<dbReference type="VEuPathDB" id="PlasmoDB:AK88_05216"/>
<dbReference type="InterPro" id="IPR050113">
    <property type="entry name" value="Ub_conjugating_enzyme"/>
</dbReference>
<keyword evidence="4" id="KW-1185">Reference proteome</keyword>
<dbReference type="InterPro" id="IPR016135">
    <property type="entry name" value="UBQ-conjugating_enzyme/RWD"/>
</dbReference>
<dbReference type="InterPro" id="IPR036339">
    <property type="entry name" value="PUB-like_dom_sf"/>
</dbReference>